<gene>
    <name evidence="3" type="ORF">BT62DRAFT_309784</name>
</gene>
<dbReference type="InterPro" id="IPR056884">
    <property type="entry name" value="NPHP3-like_N"/>
</dbReference>
<evidence type="ECO:0000313" key="3">
    <source>
        <dbReference type="EMBL" id="KAG7444025.1"/>
    </source>
</evidence>
<accession>A0A9P7VNX5</accession>
<dbReference type="PANTHER" id="PTHR10039:SF15">
    <property type="entry name" value="NACHT DOMAIN-CONTAINING PROTEIN"/>
    <property type="match status" value="1"/>
</dbReference>
<protein>
    <recommendedName>
        <fullName evidence="2">Nephrocystin 3-like N-terminal domain-containing protein</fullName>
    </recommendedName>
</protein>
<dbReference type="OrthoDB" id="7464126at2759"/>
<dbReference type="GeneID" id="66102757"/>
<name>A0A9P7VNX5_9AGAR</name>
<comment type="caution">
    <text evidence="3">The sequence shown here is derived from an EMBL/GenBank/DDBJ whole genome shotgun (WGS) entry which is preliminary data.</text>
</comment>
<keyword evidence="1" id="KW-0677">Repeat</keyword>
<dbReference type="AlphaFoldDB" id="A0A9P7VNX5"/>
<evidence type="ECO:0000256" key="1">
    <source>
        <dbReference type="ARBA" id="ARBA00022737"/>
    </source>
</evidence>
<reference evidence="3" key="1">
    <citation type="submission" date="2020-11" db="EMBL/GenBank/DDBJ databases">
        <title>Adaptations for nitrogen fixation in a non-lichenized fungal sporocarp promotes dispersal by wood-feeding termites.</title>
        <authorList>
            <consortium name="DOE Joint Genome Institute"/>
            <person name="Koch R.A."/>
            <person name="Yoon G."/>
            <person name="Arayal U."/>
            <person name="Lail K."/>
            <person name="Amirebrahimi M."/>
            <person name="Labutti K."/>
            <person name="Lipzen A."/>
            <person name="Riley R."/>
            <person name="Barry K."/>
            <person name="Henrissat B."/>
            <person name="Grigoriev I.V."/>
            <person name="Herr J.R."/>
            <person name="Aime M.C."/>
        </authorList>
    </citation>
    <scope>NUCLEOTIDE SEQUENCE</scope>
    <source>
        <strain evidence="3">MCA 3950</strain>
    </source>
</reference>
<dbReference type="InterPro" id="IPR027417">
    <property type="entry name" value="P-loop_NTPase"/>
</dbReference>
<keyword evidence="4" id="KW-1185">Reference proteome</keyword>
<dbReference type="RefSeq" id="XP_043037525.1">
    <property type="nucleotide sequence ID" value="XM_043180461.1"/>
</dbReference>
<organism evidence="3 4">
    <name type="scientific">Guyanagaster necrorhizus</name>
    <dbReference type="NCBI Taxonomy" id="856835"/>
    <lineage>
        <taxon>Eukaryota</taxon>
        <taxon>Fungi</taxon>
        <taxon>Dikarya</taxon>
        <taxon>Basidiomycota</taxon>
        <taxon>Agaricomycotina</taxon>
        <taxon>Agaricomycetes</taxon>
        <taxon>Agaricomycetidae</taxon>
        <taxon>Agaricales</taxon>
        <taxon>Marasmiineae</taxon>
        <taxon>Physalacriaceae</taxon>
        <taxon>Guyanagaster</taxon>
    </lineage>
</organism>
<dbReference type="Gene3D" id="3.40.50.300">
    <property type="entry name" value="P-loop containing nucleotide triphosphate hydrolases"/>
    <property type="match status" value="1"/>
</dbReference>
<feature type="domain" description="Nephrocystin 3-like N-terminal" evidence="2">
    <location>
        <begin position="3"/>
        <end position="42"/>
    </location>
</feature>
<evidence type="ECO:0000313" key="4">
    <source>
        <dbReference type="Proteomes" id="UP000812287"/>
    </source>
</evidence>
<evidence type="ECO:0000259" key="2">
    <source>
        <dbReference type="Pfam" id="PF24883"/>
    </source>
</evidence>
<sequence length="235" mass="26643">MESCLWCPGNPGIGKTVLASIVTNHLQTKGSPVLSVFCDYRSYISDCVKAIYDDHHRLDTMPSLDQLRSYFFRELQQYERVSIVVDALDESKDEDRGLLDHVNGRGDLRNDIINGVIGKAKGIFLLACLHVDSLAKATNRRHLRNALAELPDTIADAYIEALRRIDSQGKHRKELAYRVLSWIAFAKRPLMVLELQHSFAGERGVQDLDVENITESDDFMFSLCWACNHRACNPH</sequence>
<proteinExistence type="predicted"/>
<dbReference type="Pfam" id="PF24883">
    <property type="entry name" value="NPHP3_N"/>
    <property type="match status" value="1"/>
</dbReference>
<dbReference type="Proteomes" id="UP000812287">
    <property type="component" value="Unassembled WGS sequence"/>
</dbReference>
<dbReference type="EMBL" id="MU250542">
    <property type="protein sequence ID" value="KAG7444025.1"/>
    <property type="molecule type" value="Genomic_DNA"/>
</dbReference>
<dbReference type="SUPFAM" id="SSF52540">
    <property type="entry name" value="P-loop containing nucleoside triphosphate hydrolases"/>
    <property type="match status" value="1"/>
</dbReference>
<dbReference type="PANTHER" id="PTHR10039">
    <property type="entry name" value="AMELOGENIN"/>
    <property type="match status" value="1"/>
</dbReference>